<name>A0ACB8WUN7_9TELE</name>
<gene>
    <name evidence="1" type="ORF">L3Q82_023965</name>
</gene>
<evidence type="ECO:0000313" key="1">
    <source>
        <dbReference type="EMBL" id="KAI3371365.1"/>
    </source>
</evidence>
<keyword evidence="2" id="KW-1185">Reference proteome</keyword>
<sequence>MSEEHQGTPCGLCGNFNHLAGDDLTTARGIRTDEPALFANSWAVDLPHERACPSVDLDFNGPCQSESDMDDAIEKCSALLFFPFLSCHENIDPNPFVASCVSDLCVSDDEETFCRALVEYTRACSHVGYPVREWRDSFPSCNDGCEESFVYRDCISCCPPTCTFEKECLGTNLHCLDGCYCPDGLILQNGTCIAVSQCPCVYHGTSYVQGHVLQQGCSVCVCMGGVWNCTENNCTAECSVVGDVFVTTFDGRMFIQPGACQYVLAKSRSSSRFTVTLQYTTCAEQQVCIQSVTVVLDEDVSRQITLTREGEVILGVNPAPVLPYVDDTVEVRKLTSVFTQLKAGIGLRLHYDGPGGRVYLQVDSQWRGQTLGLCGIFNGNLRDDFLSPAGMIEGTPQLHANAWKVSSACVAPVNLPIIDPCEMNQHNVFYASQCEVVLGSVFAPCHGYISPNVYQQQCRYQACRCGSSCLCTALAHYAYLCSKHGVNIDFRSQVSECGVVCLGGMLYHSCVSSCGRSCRALSSTETCDPDDDCAEGCGCPDGSYHDDVRQRCVQLSQCHCYSMGGVSQPGEVTFSASGPCLCRNGKMECVPEEKEPDSVEVGECPEGKVYHSCSEQRGGVACAPTCRNLMLNLTCPPSTPCIPGCVCPSGLVLHHGECYYPENCPCAWMGLEYLPGETVETPCYRCVCHRGYFNCSYSPCPAVCTVYSDRHYHTFDGLEYDYHSDCQVYLLKSAGETEVSIVAQNKDCYESGIVCMKILVIHVGLTKIYFTDNSGNPSPATVLGQGSEFELWKAGYYTVVHFSNQDLTILWDRKTTVHIRAGPQWKGLLSGLCGNFDSVTVNDMTTSSHMEVNNAQTFGDSWALGQCESDYIVERPCEGDLGRQPYAKRECALLYSDVFAPCHNVVDVAWFYRNCLTDTCNCNRGGDCECLCTSIAAYAHKCCQQGVTIHWRSPSVCPYDCEYYNQELGDGPFSLVSAVYNDTVFGVNRTSSSVFPLVRERPWQLPAPGLLFNFMITAGLQKDRTSRVPVVSLESAERPNYFLVVSGRSSLQLERWSRGADFSRRATFIQHQGLFLPGHTSFELVGQPGIFLTLTRTAARAQRYDTSEGFKASSSFTMEESSFVIPYRMMCEWRYQACASPCVHTCSDPDATRCQFLPPVEGCFPRCPKNMVLDEVTRRCVYTEDLPNMFVLSTRCVPSTNSNALCICYSVKQNYHSTNNTFNYNHNHHYHKANNHNHYHNHYDHHQSNNSFFHYCQAHNNHGYHYHSHYSKYNISDRACHHSTHPIYNSPSTYSHYRFYHSHSLNLARDNDSQHDRDDAHSNYIPSTSSPPSPTTLVSTTSPSTPTSTTVTTPSTPPPTSPVTSTLPPLTSPSSQPPPTAAVTTAPTSTISAPETITEAMTTPTPMPADTTTETTTPTDTSTVATTTEQPPTTVESTTKPVTTEIITSPDTSPVTAEASTTHPFLLPNTTCTPPYSYRINECAELICFNGELLLHNSSLHCRYNTTPPRCSLLGLPILINTDPCCPLWQCPCRCTVMSDLRIITFDGNNVALYDNGSYILVNLPRETIIGTVEKCPTSQSVNSIRRTSPTGGTSGLCFKKLNITTSSYRIIINRLDRKVTVNYRPARLPFSRHSLYVEDTGSMYLIHTPGGVSIQWYHSTGIMVLQYIASYNASVPTRGLCGCCDGNPEDDLKLPNGTVIREVGDMMLFLQAWRVHTTDETEHMRRVGDNCTTGDCSTCLSMLRQRAFTPCHSKVVLPEQFCDIMWAGDLHYKDHQCDFLAAYVAVCYTHQVCISWRRHNFCPLRCPPGKEYQPCVSTCTSRTCLNREYYEETTCSFIREECVCRSGTILHRADSPYCVTEDRCVCTDNEGNPRAPGEVWNGSARSCCLYKCVENGSVVAVEPDCNSFPTPLCEREGEYVLDVLEEGACCPKKICECNMTICDSEAPPCDNGNRLVIGYSALSCCPEYRCECDPMACPPVSAPSCREDQFLVEVRGEKSCCYSYMCVCESCIEPVPTCSHGEILAVDLNTTNSCCPQYHCKCQCEDSSLPICQVGEVLVEVPDSSTDCGCPQHTCQKAEVCLFQGVTVLGPGQSLVQYLEGELCYTVHCLHHRDPDSGFYAMEITSVNCSQKCGPHQVYVQSTDPQVCCGSCKNVSCTFTNENGTTELFTNGGIVQSYVDGCCRTCKEDGKTCKRVAIRTTIRKDDCRSNAPVTVYSCDGKCPSATIFNFNINSHARFCKCCRESGLQTRSVTLYCSRNATVVEYNFQEPLDCSCMKRVALPTKHISISHKSPAHLSSLSSPPGMPHIPSSPQEPSPWSGHVPAVAMVVLLACEQHLNPVEVELVFQPFPSSRLDSDTYTVTCRTASDRLVYVEPVDHSACSPACKASLRLVEDPRGYNITLRASRNDTTLEAKTLHFIPVSLSSLHLYGTTTAALLTWKLHRQQSFSTLSLYNTRTQSVMRVFNINSSEAKSQYTVKGLQPSTRFKATVVVNTFLKHLNMTLRQRLDIGMETAQCPPGWLANGRSCYTVRRAGLTWSDAQHNCGHLVAGSHLVDLKTPEDLLFISSHLLSQHNLLLLWTGLNDQQEEGRPFWSDGSAHNLTSAMMSSLPANQTDCFALQRNATGPGYFLTPFFCNIPLPFICQYQIPPVPASFSFDLGHVTEQQVELRWSDLTPLNSLNLSSFEIFLQYQQEVSGELGQGEEDRGRTSEDKRGTQSQIKMVRVPISLSARGVTVAGLSPGSVYSFTLRATHPAGSTWSLGQTRSAYTRPPPPKNITVGSVTISQMSVHWMLTDTRLRVGWIFVVRYVDMTLGQERIAGMANISVLSETGVPQLYSAVIGGLEPYRRYRVEVYTVTQHGIESCGQAPVTVQTAVRAPGGLVVSSKTGNLTVCWTSPLDDPPDGYYITSHPLIYPTPPPLWINWSSPGAHWVNESVCVNLGAFTPGQTYEAGVVSLRGQDRSKSTSILHTTDPMPVQVAVPLSAGTNSAQLYIQRPQLGLIDGVKVCACPGVCDIACEGWCGYTCDWYPFLEGVHVITLDNLDPGSEYQLRVHSTSREQMGPPYYTRPVRTSLAPPNRVREGVVTDSSIEILWDAAQGRAQSYEVICLNCDHSQMVQKVFRQRAAFSSLTPGKLYHFAVRTEKESFTDSSPVTINITAAPSPVEVSLVNKTTSSIWIRWSPGRGVVSGLILSVKNTTSNQELIISHEARSYGFEGLAPGSQYRIEVICTSGERRSNPATMIIHTSKFKIPGVPQEVALSEQVVTSVFITWRSPAGQTDGYKLVFGLVPVNRKSWTEVLARGTSYEIKDLIPGSDYCVSIQSVLGSDNSQAVDREFSTRPAGLCALHLDNRNSSSVSLSWDSAFGEFDFHRVTVANTSFTNTLTIPKEEQVALVTGLLGGCSYNVSIERVRGVTAGSSASLTVTTGTRYHKGRSRRQPYITTCADRFFITLLKLPQDLSDSISPFSCPSRVLAPVRGVRVVNVSARSFSLSWAQAVGCVDRYQVNLLPNQGNVTVHPARDGCIQLTLPPSMALSSFILLLTLCLGQVHPQADVVNVTPGTQYTVTVTAAVSSNISPGVSRMIINTNESVPGPPLSLEGEAVGSNGILLSWTMPHDAVNIDGYVIRYKEVCPYPDPTFTQVTKYLDIPETLLTDFTSGSTYHIEVAAISPAGIGAFSKSLYIKTAESPPGLVTNLTAFAQNHTFVMVTWFLPHRINGLITKFAVKAKHARTGQTVRMLEVIAEDIMTGALPHCNDAADILSRATLSPLEITASSPPITLSAVPPAASWSVPISVGVDQLRPYTAYLFEVSAFTSDGEGQIASTMVRMPESAPEDPPQNFSTLNMTSRSITVSWSSPNIITGKFTYTLYLYGPTGYLYENSTGDMRFSFTGLTPYTRYTLAVRARAAGEVGPAAQKNVITPAEAPSAVQDLIAVAEDSVSIRVSWTRPAQPNGLITQYRLQVLVDENLLQDITLTAENTTDLYKDKTLPPSPARHKRTAELNLITSPPTFTATISDRTQPTGVTASGVTHSVLRAADHIADARPTADSMVTEMPGTGFTSASHSSSTNIISSDSTAFATSAFSLTSVPPAVLPPWLTKQPQARDMTSDSSPSALTRGQLRVSTHDTSIAGHFSTRSAATSGITGVTVREEPMDVLSEKLSYLVSDLNPFTEYKFRVTASTTVGEGPAAHITEKTREQVPSSVLEVSYQNISSTSIQVSWVPPLNPNGLITHYTVYGLKLHTNQALEWVSNSTTILITDLDKYTGYKLRVAASTAVGESSLSEEDDIFVFTLEDEPDSPPVNLVVEDTTPSTATLSWSAPEKANGVIQHYEVLYENESFSALMNTSSNKITLINLKPFSYYNVSVRAFTRYGHGNQTSDTLHLLSGEDVPGSPPYGVAYESVSPSEVNVTWHPPLLPNGVITHYSVELWNSSHYLNLTSPTNYIHITHMRKYAHYRVMVQAHTRVGPGNYSSEPLNITTLEDAPDTPPQFLHARKLSNYEVELSWQPPLEANSDILYYIVRVWNKTTELWQNVTETSVVINVDSESRYNASVSSWTRLGDGGVLIYISFTTTDAEPFDPPQNVTFANVTASSVTLLWHPPTEPNGIIVHYTMYYSNNNTVVEQRIPVSDLAVPASPDSALSYTLTRLIGGTNYTLWMTSSTVQGDGGVQSEPLNLFLPEDVPSDSVRNLTAQIFSSTAIIVSWDPPLEPNGRPYYLLTLQEAGVPPNVSNQGVPAVNKTIKHTTTDTVFLFTRLKKYFPYVFTVTPATGAGPAFNHTSTMYLRTDDDIPSSAPLLVSTRNLSSSSIAVVWQRPLEANGEITEYTLTLFGPGGSNTTHTPTTSFILTNLLPYTAYNLTVMAATRKGSGPYLLLQLHTDEGGPMSPPRNLNIYNHTAVSVWLSWEPPLEPNGVVIQYGFRIRDLITHTVTHRNSSGPSTTEYLSGFRPHSSYEISVYSYTRVGHGNQFSSPVTFTTNESVSDSVGNLSCSGVSWDSIQLLWDLPANPNGQILYYEVLLEVDLESFTYQAYTPEYTVTGLLPDQEYALTVAAVNSAGPGNTVNCTASTLSESVPAAPRFLRVSQVSPNNVTLQWTPPLSIPGLLKEYHIIAQLLSTLCEPHIRTTAQLTAEAELSSDCVDSNVTVSVNASDGAEENPRITLQSLAKYRYYRFKVAAVTNAGVGEYTPWNYQRTLAGTPDAPPRDLNVTPTSSGLRIAWDAPAVLSGPTSYLVQVVGPDLNISTVRAPGELTTVVVTNLTAFTRYFVTITAFTGPLEHATSDGKAIGPIEFQTLEEEPKDPPKNVIVSVIPEEVNRVKVTFTPPEEPNGNITAYFVYIYEKDQLVKNISLNITQRDQNMLTAVIEGLKGGHSYSIQISAKNGAGRSPPSPHVQITTGIKAPTKPTQRPQAALGHGGVAMVTHRSITIRMPACFYSDDNGPITKIQVIVAESGVKDVQNLSNWKTAFFNRPAPYLTDKGFPNPPCFLVDGAMRTDTHTRGGRSVPVDGQPPVRHNHTAAGTYVIGRDDDCMQENNTDYLCNGPLKPNTVYVFKFRATNIKGQYTDTDYSDHVKTAVDGLLTREEQIILGVLLSFFLAVLLVIIICGSVKIHQRKKEGGTYSPREAEIIETKCKLDQLIAVADLELKQEKLNRLLSYRKSLKPVNKKSFLQHVEDLCATDNAKFHEEFAELPKLLQDLATTDADLPWNKSKNRFPNIKPYNNNRVKLLSEPGTAGSDYINASFVSGYLCPNEFIATQGPLPGTVADFWRMIWETGTRTIAMLTQCYEKGRIRCHKYWPEDNKPMSVFSDILISKVSEEVFPDWTVRTLKVEKHGHYILVHHFNYTSWPEHGVPESCSTLIKFVKAVRAHRHDNTTIVVHCSAGVGRTGVFIALDHLIQHVRDHDFVDIYGLVAELRSERMCMVQNLAQYIFLHQSTLELLNNKGNSQSIWFVSYSALEKMDSLDAMEVSRLVLQHVCVVVCVNGKVVFGPLGS</sequence>
<protein>
    <submittedName>
        <fullName evidence="1">Uncharacterized protein</fullName>
    </submittedName>
</protein>
<dbReference type="Proteomes" id="UP000831701">
    <property type="component" value="Chromosome 6"/>
</dbReference>
<dbReference type="EMBL" id="CM041536">
    <property type="protein sequence ID" value="KAI3371365.1"/>
    <property type="molecule type" value="Genomic_DNA"/>
</dbReference>
<evidence type="ECO:0000313" key="2">
    <source>
        <dbReference type="Proteomes" id="UP000831701"/>
    </source>
</evidence>
<organism evidence="1 2">
    <name type="scientific">Scortum barcoo</name>
    <name type="common">barcoo grunter</name>
    <dbReference type="NCBI Taxonomy" id="214431"/>
    <lineage>
        <taxon>Eukaryota</taxon>
        <taxon>Metazoa</taxon>
        <taxon>Chordata</taxon>
        <taxon>Craniata</taxon>
        <taxon>Vertebrata</taxon>
        <taxon>Euteleostomi</taxon>
        <taxon>Actinopterygii</taxon>
        <taxon>Neopterygii</taxon>
        <taxon>Teleostei</taxon>
        <taxon>Neoteleostei</taxon>
        <taxon>Acanthomorphata</taxon>
        <taxon>Eupercaria</taxon>
        <taxon>Centrarchiformes</taxon>
        <taxon>Terapontoidei</taxon>
        <taxon>Terapontidae</taxon>
        <taxon>Scortum</taxon>
    </lineage>
</organism>
<proteinExistence type="predicted"/>
<comment type="caution">
    <text evidence="1">The sequence shown here is derived from an EMBL/GenBank/DDBJ whole genome shotgun (WGS) entry which is preliminary data.</text>
</comment>
<reference evidence="1" key="1">
    <citation type="submission" date="2022-04" db="EMBL/GenBank/DDBJ databases">
        <title>Jade perch genome.</title>
        <authorList>
            <person name="Chao B."/>
        </authorList>
    </citation>
    <scope>NUCLEOTIDE SEQUENCE</scope>
    <source>
        <strain evidence="1">CB-2022</strain>
    </source>
</reference>
<accession>A0ACB8WUN7</accession>